<evidence type="ECO:0000259" key="1">
    <source>
        <dbReference type="PROSITE" id="PS50943"/>
    </source>
</evidence>
<evidence type="ECO:0000313" key="3">
    <source>
        <dbReference type="Proteomes" id="UP000575083"/>
    </source>
</evidence>
<dbReference type="Pfam" id="PF13560">
    <property type="entry name" value="HTH_31"/>
    <property type="match status" value="1"/>
</dbReference>
<sequence length="286" mass="30165">MPPWRMDSAIASPSPAVSSALPIGPLLRGLRERQRLSQMALALHTGVSQRHLSCLETGKALPSRAMLLALLDALRTPLAERNQALLAAGFAPHYPSRGWEDEGLLAVRTSLRDFLRAHEPAPTMLLDAGWNVLETNAAVPALMRLIGYTPPAVADGMPLNLLEMLLLPGGLLACAVNGPEVAQAVRQRAQAEAVFNPALAARLRALPGMGSSPSPARPAPAPQGPVLLMQLRSSAGILAFMSAFTTLASPLDVALDSLRMDHLLPADDRTRQALQAALAAAAPPLT</sequence>
<evidence type="ECO:0000313" key="2">
    <source>
        <dbReference type="EMBL" id="MBB6558482.1"/>
    </source>
</evidence>
<dbReference type="InterPro" id="IPR001387">
    <property type="entry name" value="Cro/C1-type_HTH"/>
</dbReference>
<dbReference type="RefSeq" id="WP_311773805.1">
    <property type="nucleotide sequence ID" value="NZ_JACHLK010000002.1"/>
</dbReference>
<dbReference type="PROSITE" id="PS50943">
    <property type="entry name" value="HTH_CROC1"/>
    <property type="match status" value="1"/>
</dbReference>
<organism evidence="2 3">
    <name type="scientific">Acidovorax soli</name>
    <dbReference type="NCBI Taxonomy" id="592050"/>
    <lineage>
        <taxon>Bacteria</taxon>
        <taxon>Pseudomonadati</taxon>
        <taxon>Pseudomonadota</taxon>
        <taxon>Betaproteobacteria</taxon>
        <taxon>Burkholderiales</taxon>
        <taxon>Comamonadaceae</taxon>
        <taxon>Acidovorax</taxon>
    </lineage>
</organism>
<dbReference type="InterPro" id="IPR010982">
    <property type="entry name" value="Lambda_DNA-bd_dom_sf"/>
</dbReference>
<dbReference type="Proteomes" id="UP000575083">
    <property type="component" value="Unassembled WGS sequence"/>
</dbReference>
<dbReference type="CDD" id="cd00093">
    <property type="entry name" value="HTH_XRE"/>
    <property type="match status" value="1"/>
</dbReference>
<dbReference type="EMBL" id="JACHLK010000002">
    <property type="protein sequence ID" value="MBB6558482.1"/>
    <property type="molecule type" value="Genomic_DNA"/>
</dbReference>
<protein>
    <submittedName>
        <fullName evidence="2">Transcriptional regulator with XRE-family HTH domain</fullName>
    </submittedName>
</protein>
<comment type="caution">
    <text evidence="2">The sequence shown here is derived from an EMBL/GenBank/DDBJ whole genome shotgun (WGS) entry which is preliminary data.</text>
</comment>
<feature type="domain" description="HTH cro/C1-type" evidence="1">
    <location>
        <begin position="27"/>
        <end position="81"/>
    </location>
</feature>
<accession>A0A7X0U7T4</accession>
<proteinExistence type="predicted"/>
<dbReference type="PANTHER" id="PTHR35010:SF4">
    <property type="entry name" value="BLL5781 PROTEIN"/>
    <property type="match status" value="1"/>
</dbReference>
<dbReference type="AlphaFoldDB" id="A0A7X0U7T4"/>
<dbReference type="InterPro" id="IPR041413">
    <property type="entry name" value="MLTR_LBD"/>
</dbReference>
<reference evidence="2 3" key="1">
    <citation type="submission" date="2020-08" db="EMBL/GenBank/DDBJ databases">
        <title>Functional genomics of gut bacteria from endangered species of beetles.</title>
        <authorList>
            <person name="Carlos-Shanley C."/>
        </authorList>
    </citation>
    <scope>NUCLEOTIDE SEQUENCE [LARGE SCALE GENOMIC DNA]</scope>
    <source>
        <strain evidence="2 3">S00198</strain>
    </source>
</reference>
<dbReference type="SMART" id="SM00530">
    <property type="entry name" value="HTH_XRE"/>
    <property type="match status" value="1"/>
</dbReference>
<dbReference type="Gene3D" id="1.10.260.40">
    <property type="entry name" value="lambda repressor-like DNA-binding domains"/>
    <property type="match status" value="1"/>
</dbReference>
<name>A0A7X0U7T4_9BURK</name>
<dbReference type="GO" id="GO:0003677">
    <property type="term" value="F:DNA binding"/>
    <property type="evidence" value="ECO:0007669"/>
    <property type="project" value="InterPro"/>
</dbReference>
<dbReference type="Pfam" id="PF17765">
    <property type="entry name" value="MLTR_LBD"/>
    <property type="match status" value="1"/>
</dbReference>
<gene>
    <name evidence="2" type="ORF">HNP48_001146</name>
</gene>
<dbReference type="SUPFAM" id="SSF47413">
    <property type="entry name" value="lambda repressor-like DNA-binding domains"/>
    <property type="match status" value="1"/>
</dbReference>
<keyword evidence="3" id="KW-1185">Reference proteome</keyword>
<dbReference type="PANTHER" id="PTHR35010">
    <property type="entry name" value="BLL4672 PROTEIN-RELATED"/>
    <property type="match status" value="1"/>
</dbReference>